<organism evidence="2">
    <name type="scientific">Selaginella moellendorffii</name>
    <name type="common">Spikemoss</name>
    <dbReference type="NCBI Taxonomy" id="88036"/>
    <lineage>
        <taxon>Eukaryota</taxon>
        <taxon>Viridiplantae</taxon>
        <taxon>Streptophyta</taxon>
        <taxon>Embryophyta</taxon>
        <taxon>Tracheophyta</taxon>
        <taxon>Lycopodiopsida</taxon>
        <taxon>Selaginellales</taxon>
        <taxon>Selaginellaceae</taxon>
        <taxon>Selaginella</taxon>
    </lineage>
</organism>
<evidence type="ECO:0000313" key="2">
    <source>
        <dbReference type="Proteomes" id="UP000001514"/>
    </source>
</evidence>
<dbReference type="EMBL" id="GL377669">
    <property type="protein sequence ID" value="EFJ08847.1"/>
    <property type="molecule type" value="Genomic_DNA"/>
</dbReference>
<dbReference type="HOGENOM" id="CLU_1148879_0_0_1"/>
<protein>
    <submittedName>
        <fullName evidence="1">Uncharacterized protein</fullName>
    </submittedName>
</protein>
<sequence>MAETRFTDLWAGQAQSRRPRSSQVLWKSPQGNSGKCGRLALGVFHKMEGHAAFAQNGQEELVNLFKRMLEDPSGPEPDRLTFFSVVGACNSLERSILSQWRGRSLEMLQTALLNMYARCHSLDDARKVFTRFAAIASTMQGKISTRTRCAGTLARRCLRSDWIRQGSAANLPRDGSSSRVSLMLALEACSNDGGDVIKQGRALHERIGRQRRVGQQHSSKRDRFTKLLVKLKSIEVNDGHGE</sequence>
<dbReference type="InParanoid" id="D8T3E7"/>
<accession>D8T3E7</accession>
<reference evidence="1 2" key="1">
    <citation type="journal article" date="2011" name="Science">
        <title>The Selaginella genome identifies genetic changes associated with the evolution of vascular plants.</title>
        <authorList>
            <person name="Banks J.A."/>
            <person name="Nishiyama T."/>
            <person name="Hasebe M."/>
            <person name="Bowman J.L."/>
            <person name="Gribskov M."/>
            <person name="dePamphilis C."/>
            <person name="Albert V.A."/>
            <person name="Aono N."/>
            <person name="Aoyama T."/>
            <person name="Ambrose B.A."/>
            <person name="Ashton N.W."/>
            <person name="Axtell M.J."/>
            <person name="Barker E."/>
            <person name="Barker M.S."/>
            <person name="Bennetzen J.L."/>
            <person name="Bonawitz N.D."/>
            <person name="Chapple C."/>
            <person name="Cheng C."/>
            <person name="Correa L.G."/>
            <person name="Dacre M."/>
            <person name="DeBarry J."/>
            <person name="Dreyer I."/>
            <person name="Elias M."/>
            <person name="Engstrom E.M."/>
            <person name="Estelle M."/>
            <person name="Feng L."/>
            <person name="Finet C."/>
            <person name="Floyd S.K."/>
            <person name="Frommer W.B."/>
            <person name="Fujita T."/>
            <person name="Gramzow L."/>
            <person name="Gutensohn M."/>
            <person name="Harholt J."/>
            <person name="Hattori M."/>
            <person name="Heyl A."/>
            <person name="Hirai T."/>
            <person name="Hiwatashi Y."/>
            <person name="Ishikawa M."/>
            <person name="Iwata M."/>
            <person name="Karol K.G."/>
            <person name="Koehler B."/>
            <person name="Kolukisaoglu U."/>
            <person name="Kubo M."/>
            <person name="Kurata T."/>
            <person name="Lalonde S."/>
            <person name="Li K."/>
            <person name="Li Y."/>
            <person name="Litt A."/>
            <person name="Lyons E."/>
            <person name="Manning G."/>
            <person name="Maruyama T."/>
            <person name="Michael T.P."/>
            <person name="Mikami K."/>
            <person name="Miyazaki S."/>
            <person name="Morinaga S."/>
            <person name="Murata T."/>
            <person name="Mueller-Roeber B."/>
            <person name="Nelson D.R."/>
            <person name="Obara M."/>
            <person name="Oguri Y."/>
            <person name="Olmstead R.G."/>
            <person name="Onodera N."/>
            <person name="Petersen B.L."/>
            <person name="Pils B."/>
            <person name="Prigge M."/>
            <person name="Rensing S.A."/>
            <person name="Riano-Pachon D.M."/>
            <person name="Roberts A.W."/>
            <person name="Sato Y."/>
            <person name="Scheller H.V."/>
            <person name="Schulz B."/>
            <person name="Schulz C."/>
            <person name="Shakirov E.V."/>
            <person name="Shibagaki N."/>
            <person name="Shinohara N."/>
            <person name="Shippen D.E."/>
            <person name="Soerensen I."/>
            <person name="Sotooka R."/>
            <person name="Sugimoto N."/>
            <person name="Sugita M."/>
            <person name="Sumikawa N."/>
            <person name="Tanurdzic M."/>
            <person name="Theissen G."/>
            <person name="Ulvskov P."/>
            <person name="Wakazuki S."/>
            <person name="Weng J.K."/>
            <person name="Willats W.W."/>
            <person name="Wipf D."/>
            <person name="Wolf P.G."/>
            <person name="Yang L."/>
            <person name="Zimmer A.D."/>
            <person name="Zhu Q."/>
            <person name="Mitros T."/>
            <person name="Hellsten U."/>
            <person name="Loque D."/>
            <person name="Otillar R."/>
            <person name="Salamov A."/>
            <person name="Schmutz J."/>
            <person name="Shapiro H."/>
            <person name="Lindquist E."/>
            <person name="Lucas S."/>
            <person name="Rokhsar D."/>
            <person name="Grigoriev I.V."/>
        </authorList>
    </citation>
    <scope>NUCLEOTIDE SEQUENCE [LARGE SCALE GENOMIC DNA]</scope>
</reference>
<name>D8T3E7_SELML</name>
<dbReference type="InterPro" id="IPR050421">
    <property type="entry name" value="PPR"/>
</dbReference>
<proteinExistence type="predicted"/>
<dbReference type="Gramene" id="EFJ08847">
    <property type="protein sequence ID" value="EFJ08847"/>
    <property type="gene ID" value="SELMODRAFT_428609"/>
</dbReference>
<dbReference type="AlphaFoldDB" id="D8T3E7"/>
<keyword evidence="2" id="KW-1185">Reference proteome</keyword>
<dbReference type="PANTHER" id="PTHR47928">
    <property type="entry name" value="REPEAT-CONTAINING PROTEIN, PUTATIVE-RELATED"/>
    <property type="match status" value="1"/>
</dbReference>
<gene>
    <name evidence="1" type="ORF">SELMODRAFT_428609</name>
</gene>
<dbReference type="Proteomes" id="UP000001514">
    <property type="component" value="Unassembled WGS sequence"/>
</dbReference>
<dbReference type="KEGG" id="smo:SELMODRAFT_428609"/>
<evidence type="ECO:0000313" key="1">
    <source>
        <dbReference type="EMBL" id="EFJ08847.1"/>
    </source>
</evidence>
<dbReference type="PANTHER" id="PTHR47928:SF146">
    <property type="entry name" value="DYW DOMAIN-CONTAINING PROTEIN"/>
    <property type="match status" value="1"/>
</dbReference>